<feature type="transmembrane region" description="Helical" evidence="2">
    <location>
        <begin position="412"/>
        <end position="428"/>
    </location>
</feature>
<feature type="transmembrane region" description="Helical" evidence="2">
    <location>
        <begin position="536"/>
        <end position="557"/>
    </location>
</feature>
<dbReference type="EMBL" id="GEDV01009540">
    <property type="protein sequence ID" value="JAP79017.1"/>
    <property type="molecule type" value="Transcribed_RNA"/>
</dbReference>
<sequence length="720" mass="81603">MERKSMRMWVRTLVFLIYLQTSQSSEMSDSVIYARRRELLNMKVSLWKPFLQRLDHSLRSNLDANASCLRDMRSFVDAVMRRSAAGLELLDSLGSLPNGILRGSLVDEGSYKGCFLANVTDKNGRYVARKFCDVVVYLRALVPTTPGIRQHQKTQAELYAFGQSFVKIGVCIPSSCSSEDYAVLINDVLSPWNLASVVAVCDDNEAPEKTPVLIIFTLGLFVATVALATLTDVLSPAKCTSTDTTCGFSNTGKHFTERFRTLSVVYTLRETFRLDTSNDARLDVFDGLRALTMVWVVVLHTHLYVDEALLENTDEVHRMSKTMPRQLIVNGTLSVAVFLTISGFMQWMTVWKRPNIENGVAGWFAVVIHRYLRMFPLMAVTVSFHYLHGISGHGTIWAYHTKLRREVFAEKWYQYLLGTVNFLGMYKICNPQQWYTSTDFQVFVFMLFFTMWLKRSGRTSPVFFAMALAMLYSFVENCYYQYPPAVLFFVPIIRDGKHGEHVYYMPYSHVPSYCFGIVAGFWYTRKVPRQMSKLKVAFLWVAALCAICIAQFGSVLWAGYEHPSRVTTALYAATHRGLFSAGIAWVIYACLTDKAGFLPSILAWPGWAPLSRLSFSAYMVQDIVIQYEWESLASRVDGGYYFMGVLAAGNFVASVVAAFLLHAFFEKPFALLAALLEEHFLPHGRQVLPRPRKSTKASSESPHTATKATESRYDEKECSD</sequence>
<dbReference type="PANTHER" id="PTHR11161:SF0">
    <property type="entry name" value="O-ACYLTRANSFERASE LIKE PROTEIN"/>
    <property type="match status" value="1"/>
</dbReference>
<keyword evidence="2" id="KW-0472">Membrane</keyword>
<evidence type="ECO:0000256" key="2">
    <source>
        <dbReference type="SAM" id="Phobius"/>
    </source>
</evidence>
<feature type="region of interest" description="Disordered" evidence="1">
    <location>
        <begin position="687"/>
        <end position="720"/>
    </location>
</feature>
<dbReference type="Pfam" id="PF01757">
    <property type="entry name" value="Acyl_transf_3"/>
    <property type="match status" value="1"/>
</dbReference>
<feature type="domain" description="Nose resistant-to-fluoxetine protein N-terminal" evidence="4">
    <location>
        <begin position="65"/>
        <end position="204"/>
    </location>
</feature>
<accession>A0A131YJ79</accession>
<dbReference type="GO" id="GO:0016747">
    <property type="term" value="F:acyltransferase activity, transferring groups other than amino-acyl groups"/>
    <property type="evidence" value="ECO:0007669"/>
    <property type="project" value="InterPro"/>
</dbReference>
<name>A0A131YJ79_RHIAP</name>
<keyword evidence="2" id="KW-1133">Transmembrane helix</keyword>
<feature type="transmembrane region" description="Helical" evidence="2">
    <location>
        <begin position="462"/>
        <end position="482"/>
    </location>
</feature>
<dbReference type="InterPro" id="IPR052728">
    <property type="entry name" value="O2_lipid_transport_reg"/>
</dbReference>
<feature type="compositionally biased region" description="Basic and acidic residues" evidence="1">
    <location>
        <begin position="709"/>
        <end position="720"/>
    </location>
</feature>
<dbReference type="SMART" id="SM00703">
    <property type="entry name" value="NRF"/>
    <property type="match status" value="1"/>
</dbReference>
<feature type="transmembrane region" description="Helical" evidence="2">
    <location>
        <begin position="371"/>
        <end position="391"/>
    </location>
</feature>
<evidence type="ECO:0000259" key="4">
    <source>
        <dbReference type="SMART" id="SM00703"/>
    </source>
</evidence>
<organism evidence="5">
    <name type="scientific">Rhipicephalus appendiculatus</name>
    <name type="common">Brown ear tick</name>
    <dbReference type="NCBI Taxonomy" id="34631"/>
    <lineage>
        <taxon>Eukaryota</taxon>
        <taxon>Metazoa</taxon>
        <taxon>Ecdysozoa</taxon>
        <taxon>Arthropoda</taxon>
        <taxon>Chelicerata</taxon>
        <taxon>Arachnida</taxon>
        <taxon>Acari</taxon>
        <taxon>Parasitiformes</taxon>
        <taxon>Ixodida</taxon>
        <taxon>Ixodoidea</taxon>
        <taxon>Ixodidae</taxon>
        <taxon>Rhipicephalinae</taxon>
        <taxon>Rhipicephalus</taxon>
        <taxon>Rhipicephalus</taxon>
    </lineage>
</organism>
<dbReference type="AlphaFoldDB" id="A0A131YJ79"/>
<feature type="transmembrane region" description="Helical" evidence="2">
    <location>
        <begin position="502"/>
        <end position="524"/>
    </location>
</feature>
<reference evidence="5" key="1">
    <citation type="journal article" date="2016" name="Ticks Tick Borne Dis.">
        <title>De novo assembly and annotation of the salivary gland transcriptome of Rhipicephalus appendiculatus male and female ticks during blood feeding.</title>
        <authorList>
            <person name="de Castro M.H."/>
            <person name="de Klerk D."/>
            <person name="Pienaar R."/>
            <person name="Latif A.A."/>
            <person name="Rees D.J."/>
            <person name="Mans B.J."/>
        </authorList>
    </citation>
    <scope>NUCLEOTIDE SEQUENCE</scope>
    <source>
        <tissue evidence="5">Salivary glands</tissue>
    </source>
</reference>
<keyword evidence="3" id="KW-0732">Signal</keyword>
<protein>
    <recommendedName>
        <fullName evidence="4">Nose resistant-to-fluoxetine protein N-terminal domain-containing protein</fullName>
    </recommendedName>
</protein>
<feature type="chain" id="PRO_5007285383" description="Nose resistant-to-fluoxetine protein N-terminal domain-containing protein" evidence="3">
    <location>
        <begin position="25"/>
        <end position="720"/>
    </location>
</feature>
<feature type="transmembrane region" description="Helical" evidence="2">
    <location>
        <begin position="327"/>
        <end position="351"/>
    </location>
</feature>
<evidence type="ECO:0000256" key="1">
    <source>
        <dbReference type="SAM" id="MobiDB-lite"/>
    </source>
</evidence>
<feature type="transmembrane region" description="Helical" evidence="2">
    <location>
        <begin position="434"/>
        <end position="453"/>
    </location>
</feature>
<dbReference type="InterPro" id="IPR006621">
    <property type="entry name" value="Nose-resist-to-fluoxetine_N"/>
</dbReference>
<keyword evidence="2" id="KW-0812">Transmembrane</keyword>
<feature type="transmembrane region" description="Helical" evidence="2">
    <location>
        <begin position="640"/>
        <end position="665"/>
    </location>
</feature>
<feature type="transmembrane region" description="Helical" evidence="2">
    <location>
        <begin position="569"/>
        <end position="589"/>
    </location>
</feature>
<proteinExistence type="predicted"/>
<dbReference type="InterPro" id="IPR002656">
    <property type="entry name" value="Acyl_transf_3_dom"/>
</dbReference>
<dbReference type="Pfam" id="PF20146">
    <property type="entry name" value="NRF"/>
    <property type="match status" value="1"/>
</dbReference>
<dbReference type="PANTHER" id="PTHR11161">
    <property type="entry name" value="O-ACYLTRANSFERASE"/>
    <property type="match status" value="1"/>
</dbReference>
<feature type="compositionally biased region" description="Polar residues" evidence="1">
    <location>
        <begin position="696"/>
        <end position="708"/>
    </location>
</feature>
<evidence type="ECO:0000313" key="5">
    <source>
        <dbReference type="EMBL" id="JAP79017.1"/>
    </source>
</evidence>
<feature type="signal peptide" evidence="3">
    <location>
        <begin position="1"/>
        <end position="24"/>
    </location>
</feature>
<evidence type="ECO:0000256" key="3">
    <source>
        <dbReference type="SAM" id="SignalP"/>
    </source>
</evidence>
<feature type="transmembrane region" description="Helical" evidence="2">
    <location>
        <begin position="211"/>
        <end position="230"/>
    </location>
</feature>